<protein>
    <recommendedName>
        <fullName evidence="4">Outer membrane beta-barrel protein</fullName>
    </recommendedName>
</protein>
<proteinExistence type="predicted"/>
<dbReference type="Proteomes" id="UP001589898">
    <property type="component" value="Unassembled WGS sequence"/>
</dbReference>
<comment type="caution">
    <text evidence="2">The sequence shown here is derived from an EMBL/GenBank/DDBJ whole genome shotgun (WGS) entry which is preliminary data.</text>
</comment>
<evidence type="ECO:0000256" key="1">
    <source>
        <dbReference type="SAM" id="SignalP"/>
    </source>
</evidence>
<dbReference type="EMBL" id="JBHLTF010000031">
    <property type="protein sequence ID" value="MFC0718134.1"/>
    <property type="molecule type" value="Genomic_DNA"/>
</dbReference>
<organism evidence="2 3">
    <name type="scientific">Luteimonas padinae</name>
    <dbReference type="NCBI Taxonomy" id="1714359"/>
    <lineage>
        <taxon>Bacteria</taxon>
        <taxon>Pseudomonadati</taxon>
        <taxon>Pseudomonadota</taxon>
        <taxon>Gammaproteobacteria</taxon>
        <taxon>Lysobacterales</taxon>
        <taxon>Lysobacteraceae</taxon>
        <taxon>Luteimonas</taxon>
    </lineage>
</organism>
<keyword evidence="1" id="KW-0732">Signal</keyword>
<evidence type="ECO:0000313" key="3">
    <source>
        <dbReference type="Proteomes" id="UP001589898"/>
    </source>
</evidence>
<gene>
    <name evidence="2" type="ORF">ACFFFU_10290</name>
</gene>
<evidence type="ECO:0008006" key="4">
    <source>
        <dbReference type="Google" id="ProtNLM"/>
    </source>
</evidence>
<dbReference type="RefSeq" id="WP_189494345.1">
    <property type="nucleotide sequence ID" value="NZ_BMZT01000001.1"/>
</dbReference>
<feature type="signal peptide" evidence="1">
    <location>
        <begin position="1"/>
        <end position="26"/>
    </location>
</feature>
<reference evidence="2 3" key="1">
    <citation type="submission" date="2024-09" db="EMBL/GenBank/DDBJ databases">
        <authorList>
            <person name="Sun Q."/>
            <person name="Mori K."/>
        </authorList>
    </citation>
    <scope>NUCLEOTIDE SEQUENCE [LARGE SCALE GENOMIC DNA]</scope>
    <source>
        <strain evidence="2 3">KCTC 52403</strain>
    </source>
</reference>
<accession>A0ABV6SXF8</accession>
<feature type="chain" id="PRO_5046201588" description="Outer membrane beta-barrel protein" evidence="1">
    <location>
        <begin position="27"/>
        <end position="442"/>
    </location>
</feature>
<sequence length="442" mass="49464">MDRFRTRYTAIAGAVALALAAAPAAAARIDYVLDAGVEHDDNPRLVPVDPDGQRILRAGLGFLVTQEGSTVQAMVAGRADYREFQRGLDDGVEGMLSAYLNWVAIPDRLSFTLRDELELQAIDRFDADSPDNRQQVNVLSFGPNLLFDVGSRLQGRFEARYIDSHAEVTDAFNSSRVGAALRLTHEFDDRSNLGFNAQWSDVDYDVDLVARDHERTDVYARYERVQASTDYAIDAGYTRLDYADGETRDGPLVRLEAGWRPAERGRLSATLINQFSDAADAALAEGIAIGGGSGGEPVVPGSVLVDDGTIIPSAYRERRVALAWDQQGERLGWRIEGHVQRLRYIDTLVADEKEQGIMLGVDYRLTPTMTLTGWASAERTEYVQLAAEDDTRRAGLVLEKRWTPHWATSLSWYRYERDSGVFDNEVRQNVWYLWVSYGNRPR</sequence>
<name>A0ABV6SXF8_9GAMM</name>
<keyword evidence="3" id="KW-1185">Reference proteome</keyword>
<evidence type="ECO:0000313" key="2">
    <source>
        <dbReference type="EMBL" id="MFC0718134.1"/>
    </source>
</evidence>